<dbReference type="GO" id="GO:0008168">
    <property type="term" value="F:methyltransferase activity"/>
    <property type="evidence" value="ECO:0007669"/>
    <property type="project" value="UniProtKB-KW"/>
</dbReference>
<keyword evidence="2" id="KW-0808">Transferase</keyword>
<accession>A0AAU7CM18</accession>
<dbReference type="SUPFAM" id="SSF53335">
    <property type="entry name" value="S-adenosyl-L-methionine-dependent methyltransferases"/>
    <property type="match status" value="1"/>
</dbReference>
<gene>
    <name evidence="2" type="ORF">V5E97_09110</name>
</gene>
<dbReference type="InterPro" id="IPR052514">
    <property type="entry name" value="SAM-dependent_MTase"/>
</dbReference>
<dbReference type="RefSeq" id="WP_406699026.1">
    <property type="nucleotide sequence ID" value="NZ_CP155447.1"/>
</dbReference>
<protein>
    <submittedName>
        <fullName evidence="2">FkbM family methyltransferase</fullName>
    </submittedName>
</protein>
<dbReference type="EMBL" id="CP155447">
    <property type="protein sequence ID" value="XBH06176.1"/>
    <property type="molecule type" value="Genomic_DNA"/>
</dbReference>
<evidence type="ECO:0000313" key="2">
    <source>
        <dbReference type="EMBL" id="XBH06176.1"/>
    </source>
</evidence>
<keyword evidence="2" id="KW-0489">Methyltransferase</keyword>
<organism evidence="2">
    <name type="scientific">Singulisphaera sp. Ch08</name>
    <dbReference type="NCBI Taxonomy" id="3120278"/>
    <lineage>
        <taxon>Bacteria</taxon>
        <taxon>Pseudomonadati</taxon>
        <taxon>Planctomycetota</taxon>
        <taxon>Planctomycetia</taxon>
        <taxon>Isosphaerales</taxon>
        <taxon>Isosphaeraceae</taxon>
        <taxon>Singulisphaera</taxon>
    </lineage>
</organism>
<dbReference type="NCBIfam" id="TIGR01444">
    <property type="entry name" value="fkbM_fam"/>
    <property type="match status" value="1"/>
</dbReference>
<dbReference type="Gene3D" id="3.40.50.150">
    <property type="entry name" value="Vaccinia Virus protein VP39"/>
    <property type="match status" value="1"/>
</dbReference>
<dbReference type="InterPro" id="IPR006342">
    <property type="entry name" value="FkbM_mtfrase"/>
</dbReference>
<dbReference type="GO" id="GO:0032259">
    <property type="term" value="P:methylation"/>
    <property type="evidence" value="ECO:0007669"/>
    <property type="project" value="UniProtKB-KW"/>
</dbReference>
<dbReference type="InterPro" id="IPR029063">
    <property type="entry name" value="SAM-dependent_MTases_sf"/>
</dbReference>
<dbReference type="PANTHER" id="PTHR34203">
    <property type="entry name" value="METHYLTRANSFERASE, FKBM FAMILY PROTEIN"/>
    <property type="match status" value="1"/>
</dbReference>
<reference evidence="2" key="1">
    <citation type="submission" date="2024-05" db="EMBL/GenBank/DDBJ databases">
        <title>Planctomycetes of the genus Singulisphaera possess chitinolytic capabilities.</title>
        <authorList>
            <person name="Ivanova A."/>
        </authorList>
    </citation>
    <scope>NUCLEOTIDE SEQUENCE</scope>
    <source>
        <strain evidence="2">Ch08T</strain>
    </source>
</reference>
<dbReference type="AlphaFoldDB" id="A0AAU7CM18"/>
<proteinExistence type="predicted"/>
<feature type="domain" description="Methyltransferase FkbM" evidence="1">
    <location>
        <begin position="79"/>
        <end position="247"/>
    </location>
</feature>
<name>A0AAU7CM18_9BACT</name>
<sequence length="284" mass="32029">MLKAIVQSLRSSLLVRRIVLPILSKVGRGDITIKHHYTGDPVRLDRFKHRNYWCSGKDRERTTMELFRRILRPGDVGYDVGANIGYISLYMMSLVGEQGRLYAFEPDPSNLIYLRENLGKKAQAFIVEAGVAAEPGSLELYAEDLTGQNSSFIKDFEMLKDNAAAARMQPKISAIAVDVITLDGVLSETQAIPRCIKIDVEGFEFEVLLGAVNLLREHSPILLIEVHNQKKNQVKIFEFLQEAGYQIHCVDTLARLTDPEQLNLNVLCLKPGKHDTILETVDRH</sequence>
<evidence type="ECO:0000259" key="1">
    <source>
        <dbReference type="Pfam" id="PF05050"/>
    </source>
</evidence>
<dbReference type="PANTHER" id="PTHR34203:SF15">
    <property type="entry name" value="SLL1173 PROTEIN"/>
    <property type="match status" value="1"/>
</dbReference>
<dbReference type="Pfam" id="PF05050">
    <property type="entry name" value="Methyltransf_21"/>
    <property type="match status" value="1"/>
</dbReference>